<dbReference type="AlphaFoldDB" id="A0A7W5FVP1"/>
<dbReference type="InterPro" id="IPR006175">
    <property type="entry name" value="YjgF/YER057c/UK114"/>
</dbReference>
<dbReference type="Pfam" id="PF01042">
    <property type="entry name" value="Ribonuc_L-PSP"/>
    <property type="match status" value="1"/>
</dbReference>
<dbReference type="SUPFAM" id="SSF55298">
    <property type="entry name" value="YjgF-like"/>
    <property type="match status" value="1"/>
</dbReference>
<dbReference type="EMBL" id="JACHXD010000012">
    <property type="protein sequence ID" value="MBB3120994.1"/>
    <property type="molecule type" value="Genomic_DNA"/>
</dbReference>
<reference evidence="1 2" key="1">
    <citation type="submission" date="2020-08" db="EMBL/GenBank/DDBJ databases">
        <title>Genomic Encyclopedia of Type Strains, Phase III (KMG-III): the genomes of soil and plant-associated and newly described type strains.</title>
        <authorList>
            <person name="Whitman W."/>
        </authorList>
    </citation>
    <scope>NUCLEOTIDE SEQUENCE [LARGE SCALE GENOMIC DNA]</scope>
    <source>
        <strain evidence="1 2">CECT 8897</strain>
    </source>
</reference>
<dbReference type="GO" id="GO:0019239">
    <property type="term" value="F:deaminase activity"/>
    <property type="evidence" value="ECO:0007669"/>
    <property type="project" value="TreeGrafter"/>
</dbReference>
<comment type="caution">
    <text evidence="1">The sequence shown here is derived from an EMBL/GenBank/DDBJ whole genome shotgun (WGS) entry which is preliminary data.</text>
</comment>
<sequence length="124" mass="13092">MHMNPLPFSKYCRAGGLVFLSGELPLGPDGAIPAGIEAQTSLVLERIGGTLSGIGLGLQDIVQVTVYLTHAEDFAAFNATYQRHFAAPYPVRTTVVAPLVLPGARVEITVVAEDKPPHAGAEQQ</sequence>
<dbReference type="RefSeq" id="WP_183442733.1">
    <property type="nucleotide sequence ID" value="NZ_JACHXD010000012.1"/>
</dbReference>
<keyword evidence="2" id="KW-1185">Reference proteome</keyword>
<dbReference type="InterPro" id="IPR035959">
    <property type="entry name" value="RutC-like_sf"/>
</dbReference>
<gene>
    <name evidence="1" type="ORF">FHS03_004067</name>
</gene>
<dbReference type="GO" id="GO:0005829">
    <property type="term" value="C:cytosol"/>
    <property type="evidence" value="ECO:0007669"/>
    <property type="project" value="TreeGrafter"/>
</dbReference>
<dbReference type="PANTHER" id="PTHR11803">
    <property type="entry name" value="2-IMINOBUTANOATE/2-IMINOPROPANOATE DEAMINASE RIDA"/>
    <property type="match status" value="1"/>
</dbReference>
<evidence type="ECO:0000313" key="1">
    <source>
        <dbReference type="EMBL" id="MBB3120994.1"/>
    </source>
</evidence>
<evidence type="ECO:0000313" key="2">
    <source>
        <dbReference type="Proteomes" id="UP000541535"/>
    </source>
</evidence>
<protein>
    <submittedName>
        <fullName evidence="1">Enamine deaminase RidA (YjgF/YER057c/UK114 family)</fullName>
    </submittedName>
</protein>
<dbReference type="Gene3D" id="3.30.1330.40">
    <property type="entry name" value="RutC-like"/>
    <property type="match status" value="1"/>
</dbReference>
<accession>A0A7W5FVP1</accession>
<name>A0A7W5FVP1_9BURK</name>
<dbReference type="CDD" id="cd00448">
    <property type="entry name" value="YjgF_YER057c_UK114_family"/>
    <property type="match status" value="1"/>
</dbReference>
<proteinExistence type="predicted"/>
<dbReference type="Proteomes" id="UP000541535">
    <property type="component" value="Unassembled WGS sequence"/>
</dbReference>
<dbReference type="PANTHER" id="PTHR11803:SF39">
    <property type="entry name" value="2-IMINOBUTANOATE_2-IMINOPROPANOATE DEAMINASE"/>
    <property type="match status" value="1"/>
</dbReference>
<organism evidence="1 2">
    <name type="scientific">Pseudoduganella violacea</name>
    <dbReference type="NCBI Taxonomy" id="1715466"/>
    <lineage>
        <taxon>Bacteria</taxon>
        <taxon>Pseudomonadati</taxon>
        <taxon>Pseudomonadota</taxon>
        <taxon>Betaproteobacteria</taxon>
        <taxon>Burkholderiales</taxon>
        <taxon>Oxalobacteraceae</taxon>
        <taxon>Telluria group</taxon>
        <taxon>Pseudoduganella</taxon>
    </lineage>
</organism>